<dbReference type="OrthoDB" id="10019582at2759"/>
<dbReference type="GO" id="GO:0008146">
    <property type="term" value="F:sulfotransferase activity"/>
    <property type="evidence" value="ECO:0007669"/>
    <property type="project" value="InterPro"/>
</dbReference>
<keyword evidence="3" id="KW-0808">Transferase</keyword>
<protein>
    <recommendedName>
        <fullName evidence="13">Sulfotransferase domain-containing protein</fullName>
    </recommendedName>
</protein>
<evidence type="ECO:0000313" key="12">
    <source>
        <dbReference type="Proteomes" id="UP000014760"/>
    </source>
</evidence>
<reference evidence="12" key="1">
    <citation type="submission" date="2012-12" db="EMBL/GenBank/DDBJ databases">
        <authorList>
            <person name="Hellsten U."/>
            <person name="Grimwood J."/>
            <person name="Chapman J.A."/>
            <person name="Shapiro H."/>
            <person name="Aerts A."/>
            <person name="Otillar R.P."/>
            <person name="Terry A.Y."/>
            <person name="Boore J.L."/>
            <person name="Simakov O."/>
            <person name="Marletaz F."/>
            <person name="Cho S.-J."/>
            <person name="Edsinger-Gonzales E."/>
            <person name="Havlak P."/>
            <person name="Kuo D.-H."/>
            <person name="Larsson T."/>
            <person name="Lv J."/>
            <person name="Arendt D."/>
            <person name="Savage R."/>
            <person name="Osoegawa K."/>
            <person name="de Jong P."/>
            <person name="Lindberg D.R."/>
            <person name="Seaver E.C."/>
            <person name="Weisblat D.A."/>
            <person name="Putnam N.H."/>
            <person name="Grigoriev I.V."/>
            <person name="Rokhsar D.S."/>
        </authorList>
    </citation>
    <scope>NUCLEOTIDE SEQUENCE</scope>
    <source>
        <strain evidence="12">I ESC-2004</strain>
    </source>
</reference>
<evidence type="ECO:0000256" key="7">
    <source>
        <dbReference type="ARBA" id="ARBA00023034"/>
    </source>
</evidence>
<dbReference type="Proteomes" id="UP000014760">
    <property type="component" value="Unassembled WGS sequence"/>
</dbReference>
<evidence type="ECO:0000313" key="10">
    <source>
        <dbReference type="EMBL" id="ELT89155.1"/>
    </source>
</evidence>
<dbReference type="PANTHER" id="PTHR12129">
    <property type="entry name" value="HEPARAN SULFATE 2-O-SULFOTRANSFERASE"/>
    <property type="match status" value="1"/>
</dbReference>
<evidence type="ECO:0000256" key="1">
    <source>
        <dbReference type="ARBA" id="ARBA00004323"/>
    </source>
</evidence>
<reference evidence="10 12" key="2">
    <citation type="journal article" date="2013" name="Nature">
        <title>Insights into bilaterian evolution from three spiralian genomes.</title>
        <authorList>
            <person name="Simakov O."/>
            <person name="Marletaz F."/>
            <person name="Cho S.J."/>
            <person name="Edsinger-Gonzales E."/>
            <person name="Havlak P."/>
            <person name="Hellsten U."/>
            <person name="Kuo D.H."/>
            <person name="Larsson T."/>
            <person name="Lv J."/>
            <person name="Arendt D."/>
            <person name="Savage R."/>
            <person name="Osoegawa K."/>
            <person name="de Jong P."/>
            <person name="Grimwood J."/>
            <person name="Chapman J.A."/>
            <person name="Shapiro H."/>
            <person name="Aerts A."/>
            <person name="Otillar R.P."/>
            <person name="Terry A.Y."/>
            <person name="Boore J.L."/>
            <person name="Grigoriev I.V."/>
            <person name="Lindberg D.R."/>
            <person name="Seaver E.C."/>
            <person name="Weisblat D.A."/>
            <person name="Putnam N.H."/>
            <person name="Rokhsar D.S."/>
        </authorList>
    </citation>
    <scope>NUCLEOTIDE SEQUENCE</scope>
    <source>
        <strain evidence="10 12">I ESC-2004</strain>
    </source>
</reference>
<dbReference type="STRING" id="283909.R7T6M3"/>
<evidence type="ECO:0000313" key="11">
    <source>
        <dbReference type="EnsemblMetazoa" id="CapteP171544"/>
    </source>
</evidence>
<dbReference type="InterPro" id="IPR027417">
    <property type="entry name" value="P-loop_NTPase"/>
</dbReference>
<organism evidence="10">
    <name type="scientific">Capitella teleta</name>
    <name type="common">Polychaete worm</name>
    <dbReference type="NCBI Taxonomy" id="283909"/>
    <lineage>
        <taxon>Eukaryota</taxon>
        <taxon>Metazoa</taxon>
        <taxon>Spiralia</taxon>
        <taxon>Lophotrochozoa</taxon>
        <taxon>Annelida</taxon>
        <taxon>Polychaeta</taxon>
        <taxon>Sedentaria</taxon>
        <taxon>Scolecida</taxon>
        <taxon>Capitellidae</taxon>
        <taxon>Capitella</taxon>
    </lineage>
</organism>
<accession>R7T6M3</accession>
<dbReference type="InterPro" id="IPR005331">
    <property type="entry name" value="Sulfotransferase"/>
</dbReference>
<keyword evidence="4" id="KW-0812">Transmembrane</keyword>
<evidence type="ECO:0000256" key="9">
    <source>
        <dbReference type="ARBA" id="ARBA00023180"/>
    </source>
</evidence>
<evidence type="ECO:0000256" key="3">
    <source>
        <dbReference type="ARBA" id="ARBA00022679"/>
    </source>
</evidence>
<evidence type="ECO:0000256" key="2">
    <source>
        <dbReference type="ARBA" id="ARBA00010569"/>
    </source>
</evidence>
<evidence type="ECO:0000256" key="6">
    <source>
        <dbReference type="ARBA" id="ARBA00022989"/>
    </source>
</evidence>
<dbReference type="PANTHER" id="PTHR12129:SF15">
    <property type="entry name" value="URONYL 2-SULFOTRANSFERASE"/>
    <property type="match status" value="1"/>
</dbReference>
<dbReference type="EMBL" id="AMQN01003311">
    <property type="status" value="NOT_ANNOTATED_CDS"/>
    <property type="molecule type" value="Genomic_DNA"/>
</dbReference>
<dbReference type="HOGENOM" id="CLU_056190_0_0_1"/>
<dbReference type="Gene3D" id="3.40.50.300">
    <property type="entry name" value="P-loop containing nucleotide triphosphate hydrolases"/>
    <property type="match status" value="1"/>
</dbReference>
<comment type="similarity">
    <text evidence="2">Belongs to the sulfotransferase 3 family.</text>
</comment>
<dbReference type="SUPFAM" id="SSF52540">
    <property type="entry name" value="P-loop containing nucleoside triphosphate hydrolases"/>
    <property type="match status" value="1"/>
</dbReference>
<keyword evidence="12" id="KW-1185">Reference proteome</keyword>
<keyword evidence="9" id="KW-0325">Glycoprotein</keyword>
<keyword evidence="7" id="KW-0333">Golgi apparatus</keyword>
<sequence>MPLGESGINSAETLLSVDRVFYNRVAKCGSRTTMRILEKLEKLNNFTIYKSKIYDKMKLQLNEQSEFVDDIMRVPAPLLIDRHIHFLDFEAFDAPQPVYFNVIRDPVDRAVSTFYFVQNNLTSPEEAKKIKIKSFEECVYKKKEGCTGRHVFMKMLYYFCGQDPRCWFDKSRSWTLAKAKQNLVKYYSVVGIVEDMDSFFYALEKRMPRFFKGAFGLFGRYGSSLKEAYKTKGKIYPSEEVRTIMKKNMPEAFELYYFVKQRFHNLLDKLMESS</sequence>
<dbReference type="OMA" id="DSICMEP"/>
<dbReference type="GO" id="GO:0000139">
    <property type="term" value="C:Golgi membrane"/>
    <property type="evidence" value="ECO:0007669"/>
    <property type="project" value="UniProtKB-SubCell"/>
</dbReference>
<dbReference type="Pfam" id="PF03567">
    <property type="entry name" value="Sulfotransfer_2"/>
    <property type="match status" value="1"/>
</dbReference>
<dbReference type="AlphaFoldDB" id="R7T6M3"/>
<dbReference type="InterPro" id="IPR007734">
    <property type="entry name" value="Heparan_SO4_2-O-STrfase"/>
</dbReference>
<gene>
    <name evidence="10" type="ORF">CAPTEDRAFT_171544</name>
</gene>
<dbReference type="EnsemblMetazoa" id="CapteT171544">
    <property type="protein sequence ID" value="CapteP171544"/>
    <property type="gene ID" value="CapteG171544"/>
</dbReference>
<proteinExistence type="inferred from homology"/>
<dbReference type="FunCoup" id="R7T6M3">
    <property type="interactions" value="2"/>
</dbReference>
<comment type="subcellular location">
    <subcellularLocation>
        <location evidence="1">Golgi apparatus membrane</location>
        <topology evidence="1">Single-pass type II membrane protein</topology>
    </subcellularLocation>
</comment>
<evidence type="ECO:0000256" key="5">
    <source>
        <dbReference type="ARBA" id="ARBA00022968"/>
    </source>
</evidence>
<evidence type="ECO:0008006" key="13">
    <source>
        <dbReference type="Google" id="ProtNLM"/>
    </source>
</evidence>
<keyword evidence="8" id="KW-0472">Membrane</keyword>
<name>R7T6M3_CAPTE</name>
<dbReference type="EMBL" id="KB311498">
    <property type="protein sequence ID" value="ELT89155.1"/>
    <property type="molecule type" value="Genomic_DNA"/>
</dbReference>
<evidence type="ECO:0000256" key="4">
    <source>
        <dbReference type="ARBA" id="ARBA00022692"/>
    </source>
</evidence>
<keyword evidence="6" id="KW-1133">Transmembrane helix</keyword>
<keyword evidence="5" id="KW-0735">Signal-anchor</keyword>
<reference evidence="11" key="3">
    <citation type="submission" date="2015-06" db="UniProtKB">
        <authorList>
            <consortium name="EnsemblMetazoa"/>
        </authorList>
    </citation>
    <scope>IDENTIFICATION</scope>
</reference>
<evidence type="ECO:0000256" key="8">
    <source>
        <dbReference type="ARBA" id="ARBA00023136"/>
    </source>
</evidence>